<accession>A0AAW0BET2</accession>
<keyword evidence="2" id="KW-0812">Transmembrane</keyword>
<protein>
    <submittedName>
        <fullName evidence="3">Uncharacterized protein</fullName>
    </submittedName>
</protein>
<dbReference type="PANTHER" id="PTHR35043">
    <property type="entry name" value="TRANSCRIPTION FACTOR DOMAIN-CONTAINING PROTEIN"/>
    <property type="match status" value="1"/>
</dbReference>
<feature type="transmembrane region" description="Helical" evidence="2">
    <location>
        <begin position="48"/>
        <end position="72"/>
    </location>
</feature>
<dbReference type="PANTHER" id="PTHR35043:SF7">
    <property type="entry name" value="TRANSCRIPTION FACTOR DOMAIN-CONTAINING PROTEIN"/>
    <property type="match status" value="1"/>
</dbReference>
<dbReference type="AlphaFoldDB" id="A0AAW0BET2"/>
<evidence type="ECO:0000313" key="4">
    <source>
        <dbReference type="Proteomes" id="UP001383192"/>
    </source>
</evidence>
<sequence>MAIAVTAVKLDAGIFICTWVAIHPNIPTVEKFDRQEDRWTGDRWHPAIIVYQNVELMVLALLAPEFMILWAMRQREQAKKIRDRFKDYGWGMPHGFFVIMGGFALYDGDEFCGYLWDRVRGHHRVRRPYDGTAEKRLGEIKSYHKEHRKHCLMNTGSHNEQAPGLPTPSEQHDHSCTTNTPENEPPTIDTTPPLEFLVAKGYITLTEDKNVEYYVKA</sequence>
<gene>
    <name evidence="3" type="ORF">VNI00_016228</name>
</gene>
<dbReference type="Proteomes" id="UP001383192">
    <property type="component" value="Unassembled WGS sequence"/>
</dbReference>
<proteinExistence type="predicted"/>
<evidence type="ECO:0000256" key="2">
    <source>
        <dbReference type="SAM" id="Phobius"/>
    </source>
</evidence>
<feature type="compositionally biased region" description="Low complexity" evidence="1">
    <location>
        <begin position="177"/>
        <end position="192"/>
    </location>
</feature>
<reference evidence="3 4" key="1">
    <citation type="submission" date="2024-01" db="EMBL/GenBank/DDBJ databases">
        <title>A draft genome for a cacao thread blight-causing isolate of Paramarasmius palmivorus.</title>
        <authorList>
            <person name="Baruah I.K."/>
            <person name="Bukari Y."/>
            <person name="Amoako-Attah I."/>
            <person name="Meinhardt L.W."/>
            <person name="Bailey B.A."/>
            <person name="Cohen S.P."/>
        </authorList>
    </citation>
    <scope>NUCLEOTIDE SEQUENCE [LARGE SCALE GENOMIC DNA]</scope>
    <source>
        <strain evidence="3 4">GH-12</strain>
    </source>
</reference>
<keyword evidence="2" id="KW-0472">Membrane</keyword>
<keyword evidence="4" id="KW-1185">Reference proteome</keyword>
<dbReference type="EMBL" id="JAYKXP010000121">
    <property type="protein sequence ID" value="KAK7024553.1"/>
    <property type="molecule type" value="Genomic_DNA"/>
</dbReference>
<comment type="caution">
    <text evidence="3">The sequence shown here is derived from an EMBL/GenBank/DDBJ whole genome shotgun (WGS) entry which is preliminary data.</text>
</comment>
<evidence type="ECO:0000313" key="3">
    <source>
        <dbReference type="EMBL" id="KAK7024553.1"/>
    </source>
</evidence>
<evidence type="ECO:0000256" key="1">
    <source>
        <dbReference type="SAM" id="MobiDB-lite"/>
    </source>
</evidence>
<feature type="region of interest" description="Disordered" evidence="1">
    <location>
        <begin position="155"/>
        <end position="192"/>
    </location>
</feature>
<organism evidence="3 4">
    <name type="scientific">Paramarasmius palmivorus</name>
    <dbReference type="NCBI Taxonomy" id="297713"/>
    <lineage>
        <taxon>Eukaryota</taxon>
        <taxon>Fungi</taxon>
        <taxon>Dikarya</taxon>
        <taxon>Basidiomycota</taxon>
        <taxon>Agaricomycotina</taxon>
        <taxon>Agaricomycetes</taxon>
        <taxon>Agaricomycetidae</taxon>
        <taxon>Agaricales</taxon>
        <taxon>Marasmiineae</taxon>
        <taxon>Marasmiaceae</taxon>
        <taxon>Paramarasmius</taxon>
    </lineage>
</organism>
<keyword evidence="2" id="KW-1133">Transmembrane helix</keyword>
<name>A0AAW0BET2_9AGAR</name>